<evidence type="ECO:0000259" key="3">
    <source>
        <dbReference type="Pfam" id="PF12146"/>
    </source>
</evidence>
<dbReference type="Pfam" id="PF00561">
    <property type="entry name" value="Abhydrolase_1"/>
    <property type="match status" value="1"/>
</dbReference>
<evidence type="ECO:0008006" key="5">
    <source>
        <dbReference type="Google" id="ProtNLM"/>
    </source>
</evidence>
<dbReference type="Pfam" id="PF12146">
    <property type="entry name" value="Hydrolase_4"/>
    <property type="match status" value="1"/>
</dbReference>
<accession>A0A160THG8</accession>
<dbReference type="Gene3D" id="3.40.50.1820">
    <property type="entry name" value="alpha/beta hydrolase"/>
    <property type="match status" value="1"/>
</dbReference>
<feature type="transmembrane region" description="Helical" evidence="1">
    <location>
        <begin position="7"/>
        <end position="29"/>
    </location>
</feature>
<dbReference type="AlphaFoldDB" id="A0A160THG8"/>
<name>A0A160THG8_9ZZZZ</name>
<evidence type="ECO:0000256" key="1">
    <source>
        <dbReference type="SAM" id="Phobius"/>
    </source>
</evidence>
<dbReference type="SUPFAM" id="SSF53474">
    <property type="entry name" value="alpha/beta-Hydrolases"/>
    <property type="match status" value="1"/>
</dbReference>
<feature type="domain" description="AB hydrolase-1" evidence="2">
    <location>
        <begin position="76"/>
        <end position="185"/>
    </location>
</feature>
<evidence type="ECO:0000259" key="2">
    <source>
        <dbReference type="Pfam" id="PF00561"/>
    </source>
</evidence>
<dbReference type="InterPro" id="IPR029058">
    <property type="entry name" value="AB_hydrolase_fold"/>
</dbReference>
<protein>
    <recommendedName>
        <fullName evidence="5">Serine aminopeptidase S33 domain-containing protein</fullName>
    </recommendedName>
</protein>
<keyword evidence="1" id="KW-0812">Transmembrane</keyword>
<keyword evidence="1" id="KW-1133">Transmembrane helix</keyword>
<dbReference type="PANTHER" id="PTHR12277:SF81">
    <property type="entry name" value="PROTEIN ABHD13"/>
    <property type="match status" value="1"/>
</dbReference>
<dbReference type="InterPro" id="IPR022742">
    <property type="entry name" value="Hydrolase_4"/>
</dbReference>
<reference evidence="4" key="1">
    <citation type="submission" date="2015-10" db="EMBL/GenBank/DDBJ databases">
        <authorList>
            <person name="Gilbert D.G."/>
        </authorList>
    </citation>
    <scope>NUCLEOTIDE SEQUENCE</scope>
</reference>
<evidence type="ECO:0000313" key="4">
    <source>
        <dbReference type="EMBL" id="CUS43067.1"/>
    </source>
</evidence>
<dbReference type="InterPro" id="IPR000073">
    <property type="entry name" value="AB_hydrolase_1"/>
</dbReference>
<keyword evidence="1" id="KW-0472">Membrane</keyword>
<proteinExistence type="predicted"/>
<feature type="domain" description="Serine aminopeptidase S33" evidence="3">
    <location>
        <begin position="204"/>
        <end position="252"/>
    </location>
</feature>
<gene>
    <name evidence="4" type="ORF">MGWOODY_Smn2984</name>
</gene>
<organism evidence="4">
    <name type="scientific">hydrothermal vent metagenome</name>
    <dbReference type="NCBI Taxonomy" id="652676"/>
    <lineage>
        <taxon>unclassified sequences</taxon>
        <taxon>metagenomes</taxon>
        <taxon>ecological metagenomes</taxon>
    </lineage>
</organism>
<sequence>MIPVGKIALWVGGAALLVYLVLLALLFWFQRDFFYPAPKMVVAGPGPGAGYEDVRIRTADGLTLSAFYRPARAGLPTLLFFHGNGSDLEASVHATRALAARGYGVMLPEYRGYGGNPGAPDEQGLYRDGEAAMAWLAAKEVPQGRVVAVGNSLGSGVATEMAARHRLAGLVLISGFASLDRVAQEHFPVFPVRLLVRDRYDNLAKFPAVTCPILLLHGTADDVVSVANSQALARAQPAARFRLVPGAGHELAFLATSQSEILDWLSAGA</sequence>
<dbReference type="EMBL" id="CZQE01000003">
    <property type="protein sequence ID" value="CUS43067.1"/>
    <property type="molecule type" value="Genomic_DNA"/>
</dbReference>
<dbReference type="PANTHER" id="PTHR12277">
    <property type="entry name" value="ALPHA/BETA HYDROLASE DOMAIN-CONTAINING PROTEIN"/>
    <property type="match status" value="1"/>
</dbReference>